<name>A0A4V2FTH2_9BURK</name>
<protein>
    <submittedName>
        <fullName evidence="2">Putative secreted protein with PEP-CTERM sorting signal</fullName>
    </submittedName>
</protein>
<reference evidence="2 3" key="1">
    <citation type="submission" date="2019-02" db="EMBL/GenBank/DDBJ databases">
        <title>Genomic Encyclopedia of Type Strains, Phase IV (KMG-IV): sequencing the most valuable type-strain genomes for metagenomic binning, comparative biology and taxonomic classification.</title>
        <authorList>
            <person name="Goeker M."/>
        </authorList>
    </citation>
    <scope>NUCLEOTIDE SEQUENCE [LARGE SCALE GENOMIC DNA]</scope>
    <source>
        <strain evidence="2 3">DSM 19570</strain>
    </source>
</reference>
<feature type="transmembrane region" description="Helical" evidence="1">
    <location>
        <begin position="136"/>
        <end position="153"/>
    </location>
</feature>
<keyword evidence="1" id="KW-0472">Membrane</keyword>
<evidence type="ECO:0000313" key="2">
    <source>
        <dbReference type="EMBL" id="RZT98155.1"/>
    </source>
</evidence>
<evidence type="ECO:0000256" key="1">
    <source>
        <dbReference type="SAM" id="Phobius"/>
    </source>
</evidence>
<accession>A0A4V2FTH2</accession>
<keyword evidence="1" id="KW-1133">Transmembrane helix</keyword>
<dbReference type="AlphaFoldDB" id="A0A4V2FTH2"/>
<feature type="transmembrane region" description="Helical" evidence="1">
    <location>
        <begin position="112"/>
        <end position="130"/>
    </location>
</feature>
<gene>
    <name evidence="2" type="ORF">EV670_2565</name>
</gene>
<dbReference type="InterPro" id="IPR013424">
    <property type="entry name" value="Ice-binding_C"/>
</dbReference>
<dbReference type="EMBL" id="SHKP01000006">
    <property type="protein sequence ID" value="RZT98155.1"/>
    <property type="molecule type" value="Genomic_DNA"/>
</dbReference>
<comment type="caution">
    <text evidence="2">The sequence shown here is derived from an EMBL/GenBank/DDBJ whole genome shotgun (WGS) entry which is preliminary data.</text>
</comment>
<dbReference type="Proteomes" id="UP000293671">
    <property type="component" value="Unassembled WGS sequence"/>
</dbReference>
<keyword evidence="1" id="KW-0812">Transmembrane</keyword>
<keyword evidence="3" id="KW-1185">Reference proteome</keyword>
<sequence length="158" mass="16170">MAAPSCNSTTDWVTLGPPGLELFGKSFTAATNGTHHDCYTFSLSSAATSFGGVLEINTLFNKLDIDVTKVSLFRDSALVGEDSDPLTFSFASLLSGGAYTLMIDSIVSRDPGLWSVPVGYAGMIATTIAAPVPEPALLGLVLAGLVGVGAAAARRGKA</sequence>
<evidence type="ECO:0000313" key="3">
    <source>
        <dbReference type="Proteomes" id="UP000293671"/>
    </source>
</evidence>
<organism evidence="2 3">
    <name type="scientific">Rivibacter subsaxonicus</name>
    <dbReference type="NCBI Taxonomy" id="457575"/>
    <lineage>
        <taxon>Bacteria</taxon>
        <taxon>Pseudomonadati</taxon>
        <taxon>Pseudomonadota</taxon>
        <taxon>Betaproteobacteria</taxon>
        <taxon>Burkholderiales</taxon>
        <taxon>Rivibacter</taxon>
    </lineage>
</organism>
<dbReference type="NCBIfam" id="NF038126">
    <property type="entry name" value="PEP_CTERM_FxDxF"/>
    <property type="match status" value="1"/>
</dbReference>
<proteinExistence type="predicted"/>
<dbReference type="NCBIfam" id="TIGR02595">
    <property type="entry name" value="PEP_CTERM"/>
    <property type="match status" value="1"/>
</dbReference>